<evidence type="ECO:0000259" key="6">
    <source>
        <dbReference type="PROSITE" id="PS50105"/>
    </source>
</evidence>
<dbReference type="InterPro" id="IPR011993">
    <property type="entry name" value="PH-like_dom_sf"/>
</dbReference>
<keyword evidence="8" id="KW-1185">Reference proteome</keyword>
<protein>
    <submittedName>
        <fullName evidence="7">SH3 domain-binding protein 2</fullName>
    </submittedName>
</protein>
<dbReference type="InterPro" id="IPR001660">
    <property type="entry name" value="SAM"/>
</dbReference>
<keyword evidence="1 2" id="KW-0727">SH2 domain</keyword>
<dbReference type="Gene3D" id="3.30.505.10">
    <property type="entry name" value="SH2 domain"/>
    <property type="match status" value="1"/>
</dbReference>
<dbReference type="EMBL" id="CASHTH010003883">
    <property type="protein sequence ID" value="CAI8050691.1"/>
    <property type="molecule type" value="Genomic_DNA"/>
</dbReference>
<evidence type="ECO:0000256" key="1">
    <source>
        <dbReference type="ARBA" id="ARBA00022999"/>
    </source>
</evidence>
<evidence type="ECO:0000256" key="3">
    <source>
        <dbReference type="SAM" id="MobiDB-lite"/>
    </source>
</evidence>
<dbReference type="SMART" id="SM00454">
    <property type="entry name" value="SAM"/>
    <property type="match status" value="1"/>
</dbReference>
<evidence type="ECO:0000259" key="5">
    <source>
        <dbReference type="PROSITE" id="PS50003"/>
    </source>
</evidence>
<dbReference type="SUPFAM" id="SSF50729">
    <property type="entry name" value="PH domain-like"/>
    <property type="match status" value="1"/>
</dbReference>
<feature type="compositionally biased region" description="Acidic residues" evidence="3">
    <location>
        <begin position="318"/>
        <end position="332"/>
    </location>
</feature>
<feature type="domain" description="SAM" evidence="6">
    <location>
        <begin position="9"/>
        <end position="73"/>
    </location>
</feature>
<comment type="caution">
    <text evidence="7">The sequence shown here is derived from an EMBL/GenBank/DDBJ whole genome shotgun (WGS) entry which is preliminary data.</text>
</comment>
<dbReference type="PANTHER" id="PTHR15126:SF4">
    <property type="entry name" value="SH3 DOMAIN-BINDING PROTEIN 2"/>
    <property type="match status" value="1"/>
</dbReference>
<feature type="compositionally biased region" description="Acidic residues" evidence="3">
    <location>
        <begin position="283"/>
        <end position="308"/>
    </location>
</feature>
<organism evidence="7 8">
    <name type="scientific">Geodia barretti</name>
    <name type="common">Barrett's horny sponge</name>
    <dbReference type="NCBI Taxonomy" id="519541"/>
    <lineage>
        <taxon>Eukaryota</taxon>
        <taxon>Metazoa</taxon>
        <taxon>Porifera</taxon>
        <taxon>Demospongiae</taxon>
        <taxon>Heteroscleromorpha</taxon>
        <taxon>Tetractinellida</taxon>
        <taxon>Astrophorina</taxon>
        <taxon>Geodiidae</taxon>
        <taxon>Geodia</taxon>
    </lineage>
</organism>
<gene>
    <name evidence="7" type="ORF">GBAR_LOCUS27808</name>
</gene>
<dbReference type="InterPro" id="IPR001849">
    <property type="entry name" value="PH_domain"/>
</dbReference>
<dbReference type="Proteomes" id="UP001174909">
    <property type="component" value="Unassembled WGS sequence"/>
</dbReference>
<dbReference type="InterPro" id="IPR035848">
    <property type="entry name" value="SH3BP2"/>
</dbReference>
<dbReference type="InterPro" id="IPR013761">
    <property type="entry name" value="SAM/pointed_sf"/>
</dbReference>
<dbReference type="SUPFAM" id="SSF47769">
    <property type="entry name" value="SAM/Pointed domain"/>
    <property type="match status" value="1"/>
</dbReference>
<feature type="domain" description="SH2" evidence="4">
    <location>
        <begin position="495"/>
        <end position="588"/>
    </location>
</feature>
<evidence type="ECO:0000259" key="4">
    <source>
        <dbReference type="PROSITE" id="PS50001"/>
    </source>
</evidence>
<dbReference type="PROSITE" id="PS50105">
    <property type="entry name" value="SAM_DOMAIN"/>
    <property type="match status" value="1"/>
</dbReference>
<feature type="compositionally biased region" description="Low complexity" evidence="3">
    <location>
        <begin position="425"/>
        <end position="438"/>
    </location>
</feature>
<accession>A0AA35TPI2</accession>
<feature type="region of interest" description="Disordered" evidence="3">
    <location>
        <begin position="425"/>
        <end position="457"/>
    </location>
</feature>
<dbReference type="SMART" id="SM00252">
    <property type="entry name" value="SH2"/>
    <property type="match status" value="1"/>
</dbReference>
<dbReference type="CDD" id="cd00173">
    <property type="entry name" value="SH2"/>
    <property type="match status" value="1"/>
</dbReference>
<dbReference type="PANTHER" id="PTHR15126">
    <property type="entry name" value="SH3-BINDING"/>
    <property type="match status" value="1"/>
</dbReference>
<dbReference type="Pfam" id="PF00169">
    <property type="entry name" value="PH"/>
    <property type="match status" value="1"/>
</dbReference>
<dbReference type="GO" id="GO:0017124">
    <property type="term" value="F:SH3 domain binding"/>
    <property type="evidence" value="ECO:0007669"/>
    <property type="project" value="TreeGrafter"/>
</dbReference>
<evidence type="ECO:0000313" key="7">
    <source>
        <dbReference type="EMBL" id="CAI8050691.1"/>
    </source>
</evidence>
<dbReference type="SMART" id="SM00233">
    <property type="entry name" value="PH"/>
    <property type="match status" value="1"/>
</dbReference>
<reference evidence="7" key="1">
    <citation type="submission" date="2023-03" db="EMBL/GenBank/DDBJ databases">
        <authorList>
            <person name="Steffen K."/>
            <person name="Cardenas P."/>
        </authorList>
    </citation>
    <scope>NUCLEOTIDE SEQUENCE</scope>
</reference>
<dbReference type="Gene3D" id="1.10.150.50">
    <property type="entry name" value="Transcription Factor, Ets-1"/>
    <property type="match status" value="1"/>
</dbReference>
<dbReference type="GO" id="GO:0007165">
    <property type="term" value="P:signal transduction"/>
    <property type="evidence" value="ECO:0007669"/>
    <property type="project" value="InterPro"/>
</dbReference>
<sequence length="592" mass="66307">MAATSYRQWSVDDVTKWLESIHLHCLIPTFERLNIAGSDLPQLDDSFLREKLRITKPAEMIALKGAISNLTDAPLATTNRKVSNAVGGVKPVERSGSFERIKTYPQVSRKTTSFTPTTMPRNFTVPCGEKESIVGTREPQLKKGASAPEVLDDRCRYSGWIRKQGGGYKSWRKRYLVLRLGCLYYFANETAKEPKGCFTLAGYHTEICNDPEILKKQTWTLKVEPINGTLRTYYMSFGAKRELHAWKQAIDEEIAACARRPKYNDRVPGGGMVVADVGAIEEGSSDEEGDEEEPIYDQPDEGDEDFNEDGQSPIYDRPDDEEEDDPYCEISEEVIPGLRPPSPHATLPTTAKGGPMAVKSFKGIDDWELAPEHRVLGGGKGGAPTVPMRSPVSLGLDHKQGTSPMMVGRVGNLEEMGEETYLPIIGSGPSESSSSITSEKTKLYSPPHNPIMERPELDQDYEDDKALDGEDYGGDDSDAYYVVFRKPEELMPPSCLFDNLDRAEADRLLRAKGVNGTYLIRAGSRAGSEKVLSVWHEDRCRHYKLFKDENSQYSLTQGRTFGTIPELLQNYWQSDTLPRSDFHLTEPFYPDR</sequence>
<feature type="region of interest" description="Disordered" evidence="3">
    <location>
        <begin position="281"/>
        <end position="357"/>
    </location>
</feature>
<dbReference type="SUPFAM" id="SSF55550">
    <property type="entry name" value="SH2 domain"/>
    <property type="match status" value="1"/>
</dbReference>
<dbReference type="Gene3D" id="2.30.29.30">
    <property type="entry name" value="Pleckstrin-homology domain (PH domain)/Phosphotyrosine-binding domain (PTB)"/>
    <property type="match status" value="1"/>
</dbReference>
<dbReference type="PROSITE" id="PS50001">
    <property type="entry name" value="SH2"/>
    <property type="match status" value="1"/>
</dbReference>
<proteinExistence type="predicted"/>
<dbReference type="Pfam" id="PF07647">
    <property type="entry name" value="SAM_2"/>
    <property type="match status" value="1"/>
</dbReference>
<name>A0AA35TPI2_GEOBA</name>
<dbReference type="InterPro" id="IPR036860">
    <property type="entry name" value="SH2_dom_sf"/>
</dbReference>
<dbReference type="PROSITE" id="PS50003">
    <property type="entry name" value="PH_DOMAIN"/>
    <property type="match status" value="1"/>
</dbReference>
<feature type="domain" description="PH" evidence="5">
    <location>
        <begin position="154"/>
        <end position="255"/>
    </location>
</feature>
<dbReference type="AlphaFoldDB" id="A0AA35TPI2"/>
<evidence type="ECO:0000313" key="8">
    <source>
        <dbReference type="Proteomes" id="UP001174909"/>
    </source>
</evidence>
<evidence type="ECO:0000256" key="2">
    <source>
        <dbReference type="PROSITE-ProRule" id="PRU00191"/>
    </source>
</evidence>
<dbReference type="InterPro" id="IPR000980">
    <property type="entry name" value="SH2"/>
</dbReference>
<dbReference type="Pfam" id="PF00017">
    <property type="entry name" value="SH2"/>
    <property type="match status" value="1"/>
</dbReference>